<sequence>MKKVLAVLFMALAFSMTACGNSGENSDSQSSGYEETGTDSDTAAASTTAAESSAQSSESSGTSAGTTSGTAAAREAIPASEAFHQKSIWFGISDDRSFAKDSFVQVAFVFDGRGNATVYNNLEMFKFSMISNDMTDDEVIEVLKELEMESRAKQGVETAPQPQPVNLHIYSDNSGNVTEEESIRYTDDESGLDGVEINRKLVVDPAVQQIYDMQFMGYGNFKTRIKDTNHPGFALDPVGTAGVPVD</sequence>
<proteinExistence type="predicted"/>
<protein>
    <recommendedName>
        <fullName evidence="5">Lipoprotein</fullName>
    </recommendedName>
</protein>
<keyword evidence="2" id="KW-0732">Signal</keyword>
<dbReference type="PROSITE" id="PS51257">
    <property type="entry name" value="PROKAR_LIPOPROTEIN"/>
    <property type="match status" value="1"/>
</dbReference>
<reference evidence="3" key="1">
    <citation type="journal article" date="2021" name="PeerJ">
        <title>Extensive microbial diversity within the chicken gut microbiome revealed by metagenomics and culture.</title>
        <authorList>
            <person name="Gilroy R."/>
            <person name="Ravi A."/>
            <person name="Getino M."/>
            <person name="Pursley I."/>
            <person name="Horton D.L."/>
            <person name="Alikhan N.F."/>
            <person name="Baker D."/>
            <person name="Gharbi K."/>
            <person name="Hall N."/>
            <person name="Watson M."/>
            <person name="Adriaenssens E.M."/>
            <person name="Foster-Nyarko E."/>
            <person name="Jarju S."/>
            <person name="Secka A."/>
            <person name="Antonio M."/>
            <person name="Oren A."/>
            <person name="Chaudhuri R.R."/>
            <person name="La Ragione R."/>
            <person name="Hildebrand F."/>
            <person name="Pallen M.J."/>
        </authorList>
    </citation>
    <scope>NUCLEOTIDE SEQUENCE</scope>
    <source>
        <strain evidence="3">ChiSjej3B21-8574</strain>
    </source>
</reference>
<dbReference type="Proteomes" id="UP000823904">
    <property type="component" value="Unassembled WGS sequence"/>
</dbReference>
<reference evidence="3" key="2">
    <citation type="submission" date="2021-04" db="EMBL/GenBank/DDBJ databases">
        <authorList>
            <person name="Gilroy R."/>
        </authorList>
    </citation>
    <scope>NUCLEOTIDE SEQUENCE</scope>
    <source>
        <strain evidence="3">ChiSjej3B21-8574</strain>
    </source>
</reference>
<evidence type="ECO:0000256" key="2">
    <source>
        <dbReference type="SAM" id="SignalP"/>
    </source>
</evidence>
<accession>A0A9D2PI15</accession>
<comment type="caution">
    <text evidence="3">The sequence shown here is derived from an EMBL/GenBank/DDBJ whole genome shotgun (WGS) entry which is preliminary data.</text>
</comment>
<dbReference type="EMBL" id="DWWD01000029">
    <property type="protein sequence ID" value="HJC50456.1"/>
    <property type="molecule type" value="Genomic_DNA"/>
</dbReference>
<feature type="signal peptide" evidence="2">
    <location>
        <begin position="1"/>
        <end position="20"/>
    </location>
</feature>
<dbReference type="AlphaFoldDB" id="A0A9D2PI15"/>
<gene>
    <name evidence="3" type="ORF">H9754_07815</name>
</gene>
<evidence type="ECO:0000313" key="3">
    <source>
        <dbReference type="EMBL" id="HJC50456.1"/>
    </source>
</evidence>
<evidence type="ECO:0000313" key="4">
    <source>
        <dbReference type="Proteomes" id="UP000823904"/>
    </source>
</evidence>
<feature type="region of interest" description="Disordered" evidence="1">
    <location>
        <begin position="20"/>
        <end position="72"/>
    </location>
</feature>
<organism evidence="3 4">
    <name type="scientific">Candidatus Anaerostipes avistercoris</name>
    <dbReference type="NCBI Taxonomy" id="2838462"/>
    <lineage>
        <taxon>Bacteria</taxon>
        <taxon>Bacillati</taxon>
        <taxon>Bacillota</taxon>
        <taxon>Clostridia</taxon>
        <taxon>Lachnospirales</taxon>
        <taxon>Lachnospiraceae</taxon>
        <taxon>Anaerostipes</taxon>
    </lineage>
</organism>
<feature type="compositionally biased region" description="Polar residues" evidence="1">
    <location>
        <begin position="20"/>
        <end position="33"/>
    </location>
</feature>
<feature type="chain" id="PRO_5038811587" description="Lipoprotein" evidence="2">
    <location>
        <begin position="21"/>
        <end position="246"/>
    </location>
</feature>
<evidence type="ECO:0008006" key="5">
    <source>
        <dbReference type="Google" id="ProtNLM"/>
    </source>
</evidence>
<evidence type="ECO:0000256" key="1">
    <source>
        <dbReference type="SAM" id="MobiDB-lite"/>
    </source>
</evidence>
<name>A0A9D2PI15_9FIRM</name>
<feature type="compositionally biased region" description="Low complexity" evidence="1">
    <location>
        <begin position="39"/>
        <end position="72"/>
    </location>
</feature>